<evidence type="ECO:0000259" key="1">
    <source>
        <dbReference type="PROSITE" id="PS50879"/>
    </source>
</evidence>
<dbReference type="InterPro" id="IPR012337">
    <property type="entry name" value="RNaseH-like_sf"/>
</dbReference>
<protein>
    <recommendedName>
        <fullName evidence="1">RNase H type-1 domain-containing protein</fullName>
    </recommendedName>
</protein>
<proteinExistence type="predicted"/>
<accession>A0ABN9VT20</accession>
<reference evidence="2" key="1">
    <citation type="submission" date="2023-10" db="EMBL/GenBank/DDBJ databases">
        <authorList>
            <person name="Chen Y."/>
            <person name="Shah S."/>
            <person name="Dougan E. K."/>
            <person name="Thang M."/>
            <person name="Chan C."/>
        </authorList>
    </citation>
    <scope>NUCLEOTIDE SEQUENCE [LARGE SCALE GENOMIC DNA]</scope>
</reference>
<keyword evidence="3" id="KW-1185">Reference proteome</keyword>
<dbReference type="EMBL" id="CAUYUJ010017479">
    <property type="protein sequence ID" value="CAK0875146.1"/>
    <property type="molecule type" value="Genomic_DNA"/>
</dbReference>
<dbReference type="Gene3D" id="3.30.420.10">
    <property type="entry name" value="Ribonuclease H-like superfamily/Ribonuclease H"/>
    <property type="match status" value="1"/>
</dbReference>
<evidence type="ECO:0000313" key="2">
    <source>
        <dbReference type="EMBL" id="CAK0875146.1"/>
    </source>
</evidence>
<dbReference type="InterPro" id="IPR036397">
    <property type="entry name" value="RNaseH_sf"/>
</dbReference>
<gene>
    <name evidence="2" type="ORF">PCOR1329_LOCUS59874</name>
</gene>
<dbReference type="SUPFAM" id="SSF53098">
    <property type="entry name" value="Ribonuclease H-like"/>
    <property type="match status" value="1"/>
</dbReference>
<organism evidence="2 3">
    <name type="scientific">Prorocentrum cordatum</name>
    <dbReference type="NCBI Taxonomy" id="2364126"/>
    <lineage>
        <taxon>Eukaryota</taxon>
        <taxon>Sar</taxon>
        <taxon>Alveolata</taxon>
        <taxon>Dinophyceae</taxon>
        <taxon>Prorocentrales</taxon>
        <taxon>Prorocentraceae</taxon>
        <taxon>Prorocentrum</taxon>
    </lineage>
</organism>
<dbReference type="InterPro" id="IPR002156">
    <property type="entry name" value="RNaseH_domain"/>
</dbReference>
<name>A0ABN9VT20_9DINO</name>
<evidence type="ECO:0000313" key="3">
    <source>
        <dbReference type="Proteomes" id="UP001189429"/>
    </source>
</evidence>
<dbReference type="Proteomes" id="UP001189429">
    <property type="component" value="Unassembled WGS sequence"/>
</dbReference>
<sequence length="732" mass="81479">MSPSAVAIALISSAEYCSHVAVLSPPSSCRRPFFSKHIRVQSDKKGGDLLAKRVSSSKGPRCQRRPELALIGDRGFDSFEVQKGPDSPELPGPRASWMPQSKAPPALHLMTYAVPRTTPKEVLDARGRFRAKTGLGEADWRPRPWRNQRADDWAQRGHSSERAARLQAMCCEAARADGYAVTYFDLVQCFEWVTHEKAWAAAKRWGFNPIIMRVVLRIPSMARRIVLDGCYTTGKAWQRGIVAGSRYAPFCLKMVIILELDDLVYRFPWADTCIFFDDHAMATHGLREFVQLDLAVSRGAEGKTVALTSNTALGDIINASCRRLGARAATHEKHLGATSAAGRRRRVGAIKKRALKFAARQSRIAAVRGAGETTQKLVRHAKVPALLYGSATVGMADSTLQELRTSVATAMPGCTKGRSTNLTLLSDDVDPGCLVNSGPIIAWATAWQEANTDEQLMERLQIAWRTWVMRVAESKAAYSITVGGKLYDLRYMLLQGLYQLVRTATQKQLKHGWVQHWGQIHGIEDIFIEPVRALLRRHASMRKGRRQMTFAEHAGRQHVQIVTVLLSVQLDMHIESELEADTSFNVELNLWNLESCDAWLTEGERHGLATGNIYTDGSLQFGDFAPLRRAGWGFIRIDDDLELEYGRNGHSILRAELYAMLQAIKVAAPPLRIFTDGQNVLDGLAKGPQALDRRSRKHQDLWDNIWAAVDDTGGVGPRTVSFCKVKAPRREG</sequence>
<dbReference type="PROSITE" id="PS50879">
    <property type="entry name" value="RNASE_H_1"/>
    <property type="match status" value="1"/>
</dbReference>
<feature type="domain" description="RNase H type-1" evidence="1">
    <location>
        <begin position="607"/>
        <end position="732"/>
    </location>
</feature>
<comment type="caution">
    <text evidence="2">The sequence shown here is derived from an EMBL/GenBank/DDBJ whole genome shotgun (WGS) entry which is preliminary data.</text>
</comment>